<gene>
    <name evidence="1" type="ORF">YALI1_F21056g</name>
</gene>
<dbReference type="VEuPathDB" id="FungiDB:YALI1_F21056g"/>
<dbReference type="GeneID" id="94583992"/>
<dbReference type="Proteomes" id="UP000182444">
    <property type="component" value="Chromosome 1F"/>
</dbReference>
<evidence type="ECO:0000313" key="1">
    <source>
        <dbReference type="EMBL" id="AOW07236.1"/>
    </source>
</evidence>
<name>A0A1D8NNN1_YARLL</name>
<dbReference type="EMBL" id="CP017558">
    <property type="protein sequence ID" value="AOW07236.1"/>
    <property type="molecule type" value="Genomic_DNA"/>
</dbReference>
<reference evidence="1 2" key="1">
    <citation type="journal article" date="2016" name="PLoS ONE">
        <title>Sequence Assembly of Yarrowia lipolytica Strain W29/CLIB89 Shows Transposable Element Diversity.</title>
        <authorList>
            <person name="Magnan C."/>
            <person name="Yu J."/>
            <person name="Chang I."/>
            <person name="Jahn E."/>
            <person name="Kanomata Y."/>
            <person name="Wu J."/>
            <person name="Zeller M."/>
            <person name="Oakes M."/>
            <person name="Baldi P."/>
            <person name="Sandmeyer S."/>
        </authorList>
    </citation>
    <scope>NUCLEOTIDE SEQUENCE [LARGE SCALE GENOMIC DNA]</scope>
    <source>
        <strain evidence="2">CLIB89(W29)</strain>
    </source>
</reference>
<sequence length="66" mass="7643">MTVQTTVHPSKAFRRYYPYRELHPRELPILSESSWTFPCPSPLHIHGDRIHEGLAKSPTRHHPASS</sequence>
<organism evidence="1 2">
    <name type="scientific">Yarrowia lipolytica</name>
    <name type="common">Candida lipolytica</name>
    <dbReference type="NCBI Taxonomy" id="4952"/>
    <lineage>
        <taxon>Eukaryota</taxon>
        <taxon>Fungi</taxon>
        <taxon>Dikarya</taxon>
        <taxon>Ascomycota</taxon>
        <taxon>Saccharomycotina</taxon>
        <taxon>Dipodascomycetes</taxon>
        <taxon>Dipodascales</taxon>
        <taxon>Dipodascales incertae sedis</taxon>
        <taxon>Yarrowia</taxon>
    </lineage>
</organism>
<dbReference type="RefSeq" id="XP_068139513.1">
    <property type="nucleotide sequence ID" value="XM_068283412.1"/>
</dbReference>
<protein>
    <submittedName>
        <fullName evidence="1">Uncharacterized protein</fullName>
    </submittedName>
</protein>
<evidence type="ECO:0000313" key="2">
    <source>
        <dbReference type="Proteomes" id="UP000182444"/>
    </source>
</evidence>
<proteinExistence type="predicted"/>
<accession>A0A1D8NNN1</accession>
<dbReference type="AlphaFoldDB" id="A0A1D8NNN1"/>